<name>A0AAW0A5W5_9AGAR</name>
<dbReference type="AlphaFoldDB" id="A0AAW0A5W5"/>
<protein>
    <submittedName>
        <fullName evidence="2">Uncharacterized protein</fullName>
    </submittedName>
</protein>
<gene>
    <name evidence="2" type="ORF">R3P38DRAFT_2796242</name>
</gene>
<organism evidence="2 3">
    <name type="scientific">Favolaschia claudopus</name>
    <dbReference type="NCBI Taxonomy" id="2862362"/>
    <lineage>
        <taxon>Eukaryota</taxon>
        <taxon>Fungi</taxon>
        <taxon>Dikarya</taxon>
        <taxon>Basidiomycota</taxon>
        <taxon>Agaricomycotina</taxon>
        <taxon>Agaricomycetes</taxon>
        <taxon>Agaricomycetidae</taxon>
        <taxon>Agaricales</taxon>
        <taxon>Marasmiineae</taxon>
        <taxon>Mycenaceae</taxon>
        <taxon>Favolaschia</taxon>
    </lineage>
</organism>
<feature type="region of interest" description="Disordered" evidence="1">
    <location>
        <begin position="123"/>
        <end position="149"/>
    </location>
</feature>
<evidence type="ECO:0000313" key="2">
    <source>
        <dbReference type="EMBL" id="KAK7001224.1"/>
    </source>
</evidence>
<evidence type="ECO:0000256" key="1">
    <source>
        <dbReference type="SAM" id="MobiDB-lite"/>
    </source>
</evidence>
<feature type="compositionally biased region" description="Basic residues" evidence="1">
    <location>
        <begin position="132"/>
        <end position="141"/>
    </location>
</feature>
<sequence>MTFFITTVQWPQKILQHVVLRYSGFIFRALLRATPHQKTAFIGRKYSQIRRQNGHLTALLADREILDIRALWQTVKNRCFLQQTRTQILVVEPQNNNTSASSSSLAGLFVAQKPLVGIVTDMDPDESSSPHLSRHRPLRRPHFPDPTNKAACTRFRLARKRRSTGAGQPQLWQELAVLWRHVNELSSAMLEQSRNFSQILQVLTQPPPSLFPVHSEEDSGLCPTTLAAHPPPEQDAMAPDVIGDVVAPPRSPQPPSDALAHAPADSAPSLPGYSRTPLATSTSPSVPLRQTPRRTRDSDAALPKLRGIFNRKKAPS</sequence>
<dbReference type="EMBL" id="JAWWNJ010000084">
    <property type="protein sequence ID" value="KAK7001224.1"/>
    <property type="molecule type" value="Genomic_DNA"/>
</dbReference>
<reference evidence="2 3" key="1">
    <citation type="journal article" date="2024" name="J Genomics">
        <title>Draft genome sequencing and assembly of Favolaschia claudopus CIRM-BRFM 2984 isolated from oak limbs.</title>
        <authorList>
            <person name="Navarro D."/>
            <person name="Drula E."/>
            <person name="Chaduli D."/>
            <person name="Cazenave R."/>
            <person name="Ahrendt S."/>
            <person name="Wang J."/>
            <person name="Lipzen A."/>
            <person name="Daum C."/>
            <person name="Barry K."/>
            <person name="Grigoriev I.V."/>
            <person name="Favel A."/>
            <person name="Rosso M.N."/>
            <person name="Martin F."/>
        </authorList>
    </citation>
    <scope>NUCLEOTIDE SEQUENCE [LARGE SCALE GENOMIC DNA]</scope>
    <source>
        <strain evidence="2 3">CIRM-BRFM 2984</strain>
    </source>
</reference>
<comment type="caution">
    <text evidence="2">The sequence shown here is derived from an EMBL/GenBank/DDBJ whole genome shotgun (WGS) entry which is preliminary data.</text>
</comment>
<proteinExistence type="predicted"/>
<accession>A0AAW0A5W5</accession>
<evidence type="ECO:0000313" key="3">
    <source>
        <dbReference type="Proteomes" id="UP001362999"/>
    </source>
</evidence>
<keyword evidence="3" id="KW-1185">Reference proteome</keyword>
<dbReference type="Proteomes" id="UP001362999">
    <property type="component" value="Unassembled WGS sequence"/>
</dbReference>
<feature type="region of interest" description="Disordered" evidence="1">
    <location>
        <begin position="210"/>
        <end position="316"/>
    </location>
</feature>